<comment type="pathway">
    <text evidence="1">Secondary metabolite biosynthesis.</text>
</comment>
<evidence type="ECO:0000256" key="1">
    <source>
        <dbReference type="ARBA" id="ARBA00005179"/>
    </source>
</evidence>
<sequence length="354" mass="37333">MALNRDENEAAWLTGTGEPLKVGAILNWTPGPGEIRVRNEVISLNPIEAKLQKFNMFQLPYPAVLGFTFAGTVTDVGPDVTSVARGDRVAVARWGATAREDRFGAFQKYPLALERNVLRLGDASSLEDGAGVIANLATAVSALTIHMGLDHRPATPSGGGGRIDKNGERILIYGGSTAIGGLAVKYASDAGYEVVTTSSAANEALVRRRNPTHVVDHGQPPEDVVQALRSYGPYDAILEATGSEAGTALMGRLLGASGGGLFFSTSPSPNDDALPAGVVKRWSSYSEDLVSDPARGALRDWFVGEYLPRGVQTGAVWPNPASRVPGGLSGLQDALDRLREGKVSGVKLVVYPQE</sequence>
<dbReference type="InParanoid" id="G3JUZ6"/>
<dbReference type="PANTHER" id="PTHR45348:SF2">
    <property type="entry name" value="ZINC-TYPE ALCOHOL DEHYDROGENASE-LIKE PROTEIN C2E1P3.01"/>
    <property type="match status" value="1"/>
</dbReference>
<dbReference type="GO" id="GO:0016651">
    <property type="term" value="F:oxidoreductase activity, acting on NAD(P)H"/>
    <property type="evidence" value="ECO:0007669"/>
    <property type="project" value="InterPro"/>
</dbReference>
<organism evidence="5 6">
    <name type="scientific">Cordyceps militaris (strain CM01)</name>
    <name type="common">Caterpillar fungus</name>
    <dbReference type="NCBI Taxonomy" id="983644"/>
    <lineage>
        <taxon>Eukaryota</taxon>
        <taxon>Fungi</taxon>
        <taxon>Dikarya</taxon>
        <taxon>Ascomycota</taxon>
        <taxon>Pezizomycotina</taxon>
        <taxon>Sordariomycetes</taxon>
        <taxon>Hypocreomycetidae</taxon>
        <taxon>Hypocreales</taxon>
        <taxon>Cordycipitaceae</taxon>
        <taxon>Cordyceps</taxon>
    </lineage>
</organism>
<dbReference type="eggNOG" id="KOG1198">
    <property type="taxonomic scope" value="Eukaryota"/>
</dbReference>
<dbReference type="SMART" id="SM00829">
    <property type="entry name" value="PKS_ER"/>
    <property type="match status" value="1"/>
</dbReference>
<keyword evidence="6" id="KW-1185">Reference proteome</keyword>
<dbReference type="KEGG" id="cmt:CCM_09633"/>
<dbReference type="InterPro" id="IPR020843">
    <property type="entry name" value="ER"/>
</dbReference>
<dbReference type="EMBL" id="JH126408">
    <property type="protein sequence ID" value="EGX87672.1"/>
    <property type="molecule type" value="Genomic_DNA"/>
</dbReference>
<dbReference type="Gene3D" id="3.40.50.720">
    <property type="entry name" value="NAD(P)-binding Rossmann-like Domain"/>
    <property type="match status" value="1"/>
</dbReference>
<dbReference type="OMA" id="RKFEGWS"/>
<feature type="domain" description="Enoyl reductase (ER)" evidence="4">
    <location>
        <begin position="15"/>
        <end position="350"/>
    </location>
</feature>
<accession>G3JUZ6</accession>
<protein>
    <submittedName>
        <fullName evidence="5">Alcohol dehydrogenase, putative</fullName>
    </submittedName>
</protein>
<evidence type="ECO:0000313" key="6">
    <source>
        <dbReference type="Proteomes" id="UP000001610"/>
    </source>
</evidence>
<dbReference type="SUPFAM" id="SSF51735">
    <property type="entry name" value="NAD(P)-binding Rossmann-fold domains"/>
    <property type="match status" value="1"/>
</dbReference>
<dbReference type="PANTHER" id="PTHR45348">
    <property type="entry name" value="HYPOTHETICAL OXIDOREDUCTASE (EUROFUNG)"/>
    <property type="match status" value="1"/>
</dbReference>
<dbReference type="GeneID" id="18171635"/>
<dbReference type="SUPFAM" id="SSF50129">
    <property type="entry name" value="GroES-like"/>
    <property type="match status" value="1"/>
</dbReference>
<dbReference type="AlphaFoldDB" id="G3JUZ6"/>
<dbReference type="InterPro" id="IPR036291">
    <property type="entry name" value="NAD(P)-bd_dom_sf"/>
</dbReference>
<dbReference type="VEuPathDB" id="FungiDB:CCM_09633"/>
<dbReference type="Pfam" id="PF08240">
    <property type="entry name" value="ADH_N"/>
    <property type="match status" value="1"/>
</dbReference>
<dbReference type="RefSeq" id="XP_006674829.1">
    <property type="nucleotide sequence ID" value="XM_006674766.1"/>
</dbReference>
<dbReference type="OrthoDB" id="3509362at2759"/>
<dbReference type="InterPro" id="IPR047122">
    <property type="entry name" value="Trans-enoyl_RdTase-like"/>
</dbReference>
<reference evidence="5 6" key="1">
    <citation type="journal article" date="2011" name="Genome Biol.">
        <title>Genome sequence of the insect pathogenic fungus Cordyceps militaris, a valued traditional Chinese medicine.</title>
        <authorList>
            <person name="Zheng P."/>
            <person name="Xia Y."/>
            <person name="Xiao G."/>
            <person name="Xiong C."/>
            <person name="Hu X."/>
            <person name="Zhang S."/>
            <person name="Zheng H."/>
            <person name="Huang Y."/>
            <person name="Zhou Y."/>
            <person name="Wang S."/>
            <person name="Zhao G.P."/>
            <person name="Liu X."/>
            <person name="St Leger R.J."/>
            <person name="Wang C."/>
        </authorList>
    </citation>
    <scope>NUCLEOTIDE SEQUENCE [LARGE SCALE GENOMIC DNA]</scope>
    <source>
        <strain evidence="5 6">CM01</strain>
    </source>
</reference>
<evidence type="ECO:0000259" key="4">
    <source>
        <dbReference type="SMART" id="SM00829"/>
    </source>
</evidence>
<dbReference type="HOGENOM" id="CLU_026673_16_5_1"/>
<name>G3JUZ6_CORMM</name>
<proteinExistence type="inferred from homology"/>
<evidence type="ECO:0000256" key="3">
    <source>
        <dbReference type="ARBA" id="ARBA00023002"/>
    </source>
</evidence>
<dbReference type="CDD" id="cd08249">
    <property type="entry name" value="enoyl_reductase_like"/>
    <property type="match status" value="1"/>
</dbReference>
<dbReference type="Gene3D" id="3.90.180.10">
    <property type="entry name" value="Medium-chain alcohol dehydrogenases, catalytic domain"/>
    <property type="match status" value="1"/>
</dbReference>
<dbReference type="InterPro" id="IPR013154">
    <property type="entry name" value="ADH-like_N"/>
</dbReference>
<dbReference type="InterPro" id="IPR011032">
    <property type="entry name" value="GroES-like_sf"/>
</dbReference>
<evidence type="ECO:0000256" key="2">
    <source>
        <dbReference type="ARBA" id="ARBA00008072"/>
    </source>
</evidence>
<gene>
    <name evidence="5" type="ORF">CCM_09633</name>
</gene>
<keyword evidence="3" id="KW-0560">Oxidoreductase</keyword>
<evidence type="ECO:0000313" key="5">
    <source>
        <dbReference type="EMBL" id="EGX87672.1"/>
    </source>
</evidence>
<comment type="similarity">
    <text evidence="2">Belongs to the zinc-containing alcohol dehydrogenase family.</text>
</comment>
<dbReference type="Proteomes" id="UP000001610">
    <property type="component" value="Unassembled WGS sequence"/>
</dbReference>